<keyword evidence="1" id="KW-0812">Transmembrane</keyword>
<dbReference type="RefSeq" id="XP_018297561.1">
    <property type="nucleotide sequence ID" value="XM_018440352.1"/>
</dbReference>
<dbReference type="VEuPathDB" id="FungiDB:PHYBLDRAFT_58570"/>
<sequence>MAQRSKKSSSILFKIEVASVFALVVVLVIIYYEKWSYLQRFVPSVLQFFNCTIRKIWAQTGIYITPKKKLASLLTIGYYPDVKPIDINELVCVRPVMKDKRIINSNNNNNNNNNSIASLTL</sequence>
<dbReference type="GeneID" id="29001258"/>
<keyword evidence="3" id="KW-1185">Reference proteome</keyword>
<protein>
    <submittedName>
        <fullName evidence="2">Uncharacterized protein</fullName>
    </submittedName>
</protein>
<accession>A0A163BBU5</accession>
<keyword evidence="1" id="KW-0472">Membrane</keyword>
<dbReference type="EMBL" id="KV440972">
    <property type="protein sequence ID" value="OAD79521.1"/>
    <property type="molecule type" value="Genomic_DNA"/>
</dbReference>
<dbReference type="InParanoid" id="A0A163BBU5"/>
<name>A0A163BBU5_PHYB8</name>
<evidence type="ECO:0000313" key="2">
    <source>
        <dbReference type="EMBL" id="OAD79521.1"/>
    </source>
</evidence>
<organism evidence="2 3">
    <name type="scientific">Phycomyces blakesleeanus (strain ATCC 8743b / DSM 1359 / FGSC 10004 / NBRC 33097 / NRRL 1555)</name>
    <dbReference type="NCBI Taxonomy" id="763407"/>
    <lineage>
        <taxon>Eukaryota</taxon>
        <taxon>Fungi</taxon>
        <taxon>Fungi incertae sedis</taxon>
        <taxon>Mucoromycota</taxon>
        <taxon>Mucoromycotina</taxon>
        <taxon>Mucoromycetes</taxon>
        <taxon>Mucorales</taxon>
        <taxon>Phycomycetaceae</taxon>
        <taxon>Phycomyces</taxon>
    </lineage>
</organism>
<proteinExistence type="predicted"/>
<keyword evidence="1" id="KW-1133">Transmembrane helix</keyword>
<evidence type="ECO:0000313" key="3">
    <source>
        <dbReference type="Proteomes" id="UP000077315"/>
    </source>
</evidence>
<gene>
    <name evidence="2" type="ORF">PHYBLDRAFT_58570</name>
</gene>
<reference evidence="3" key="1">
    <citation type="submission" date="2015-06" db="EMBL/GenBank/DDBJ databases">
        <title>Expansion of signal transduction pathways in fungi by whole-genome duplication.</title>
        <authorList>
            <consortium name="DOE Joint Genome Institute"/>
            <person name="Corrochano L.M."/>
            <person name="Kuo A."/>
            <person name="Marcet-Houben M."/>
            <person name="Polaino S."/>
            <person name="Salamov A."/>
            <person name="Villalobos J.M."/>
            <person name="Alvarez M.I."/>
            <person name="Avalos J."/>
            <person name="Benito E.P."/>
            <person name="Benoit I."/>
            <person name="Burger G."/>
            <person name="Camino L.P."/>
            <person name="Canovas D."/>
            <person name="Cerda-Olmedo E."/>
            <person name="Cheng J.-F."/>
            <person name="Dominguez A."/>
            <person name="Elias M."/>
            <person name="Eslava A.P."/>
            <person name="Glaser F."/>
            <person name="Grimwood J."/>
            <person name="Gutierrez G."/>
            <person name="Heitman J."/>
            <person name="Henrissat B."/>
            <person name="Iturriaga E.A."/>
            <person name="Lang B.F."/>
            <person name="Lavin J.L."/>
            <person name="Lee S."/>
            <person name="Li W."/>
            <person name="Lindquist E."/>
            <person name="Lopez-Garcia S."/>
            <person name="Luque E.M."/>
            <person name="Marcos A.T."/>
            <person name="Martin J."/>
            <person name="McCluskey K."/>
            <person name="Medina H.R."/>
            <person name="Miralles-Duran A."/>
            <person name="Miyazaki A."/>
            <person name="Munoz-Torres E."/>
            <person name="Oguiza J.A."/>
            <person name="Ohm R."/>
            <person name="Olmedo M."/>
            <person name="Orejas M."/>
            <person name="Ortiz-Castellanos L."/>
            <person name="Pisabarro A.G."/>
            <person name="Rodriguez-Romero J."/>
            <person name="Ruiz-Herrera J."/>
            <person name="Ruiz-Vazquez R."/>
            <person name="Sanz C."/>
            <person name="Schackwitz W."/>
            <person name="Schmutz J."/>
            <person name="Shahriari M."/>
            <person name="Shelest E."/>
            <person name="Silva-Franco F."/>
            <person name="Soanes D."/>
            <person name="Syed K."/>
            <person name="Tagua V.G."/>
            <person name="Talbot N.J."/>
            <person name="Thon M."/>
            <person name="De vries R.P."/>
            <person name="Wiebenga A."/>
            <person name="Yadav J.S."/>
            <person name="Braun E.L."/>
            <person name="Baker S."/>
            <person name="Garre V."/>
            <person name="Horwitz B."/>
            <person name="Torres-Martinez S."/>
            <person name="Idnurm A."/>
            <person name="Herrera-Estrella A."/>
            <person name="Gabaldon T."/>
            <person name="Grigoriev I.V."/>
        </authorList>
    </citation>
    <scope>NUCLEOTIDE SEQUENCE [LARGE SCALE GENOMIC DNA]</scope>
    <source>
        <strain evidence="3">NRRL 1555(-)</strain>
    </source>
</reference>
<dbReference type="AlphaFoldDB" id="A0A163BBU5"/>
<feature type="transmembrane region" description="Helical" evidence="1">
    <location>
        <begin position="12"/>
        <end position="32"/>
    </location>
</feature>
<evidence type="ECO:0000256" key="1">
    <source>
        <dbReference type="SAM" id="Phobius"/>
    </source>
</evidence>
<dbReference type="Proteomes" id="UP000077315">
    <property type="component" value="Unassembled WGS sequence"/>
</dbReference>